<keyword evidence="1" id="KW-0732">Signal</keyword>
<feature type="signal peptide" evidence="1">
    <location>
        <begin position="1"/>
        <end position="20"/>
    </location>
</feature>
<organism evidence="2 3">
    <name type="scientific">Tribolium castaneum</name>
    <name type="common">Red flour beetle</name>
    <dbReference type="NCBI Taxonomy" id="7070"/>
    <lineage>
        <taxon>Eukaryota</taxon>
        <taxon>Metazoa</taxon>
        <taxon>Ecdysozoa</taxon>
        <taxon>Arthropoda</taxon>
        <taxon>Hexapoda</taxon>
        <taxon>Insecta</taxon>
        <taxon>Pterygota</taxon>
        <taxon>Neoptera</taxon>
        <taxon>Endopterygota</taxon>
        <taxon>Coleoptera</taxon>
        <taxon>Polyphaga</taxon>
        <taxon>Cucujiformia</taxon>
        <taxon>Tenebrionidae</taxon>
        <taxon>Tenebrionidae incertae sedis</taxon>
        <taxon>Tribolium</taxon>
    </lineage>
</organism>
<dbReference type="InParanoid" id="A0A139WHS2"/>
<evidence type="ECO:0000256" key="1">
    <source>
        <dbReference type="SAM" id="SignalP"/>
    </source>
</evidence>
<dbReference type="AlphaFoldDB" id="A0A139WHS2"/>
<reference evidence="2 3" key="1">
    <citation type="journal article" date="2008" name="Nature">
        <title>The genome of the model beetle and pest Tribolium castaneum.</title>
        <authorList>
            <consortium name="Tribolium Genome Sequencing Consortium"/>
            <person name="Richards S."/>
            <person name="Gibbs R.A."/>
            <person name="Weinstock G.M."/>
            <person name="Brown S.J."/>
            <person name="Denell R."/>
            <person name="Beeman R.W."/>
            <person name="Gibbs R."/>
            <person name="Beeman R.W."/>
            <person name="Brown S.J."/>
            <person name="Bucher G."/>
            <person name="Friedrich M."/>
            <person name="Grimmelikhuijzen C.J."/>
            <person name="Klingler M."/>
            <person name="Lorenzen M."/>
            <person name="Richards S."/>
            <person name="Roth S."/>
            <person name="Schroder R."/>
            <person name="Tautz D."/>
            <person name="Zdobnov E.M."/>
            <person name="Muzny D."/>
            <person name="Gibbs R.A."/>
            <person name="Weinstock G.M."/>
            <person name="Attaway T."/>
            <person name="Bell S."/>
            <person name="Buhay C.J."/>
            <person name="Chandrabose M.N."/>
            <person name="Chavez D."/>
            <person name="Clerk-Blankenburg K.P."/>
            <person name="Cree A."/>
            <person name="Dao M."/>
            <person name="Davis C."/>
            <person name="Chacko J."/>
            <person name="Dinh H."/>
            <person name="Dugan-Rocha S."/>
            <person name="Fowler G."/>
            <person name="Garner T.T."/>
            <person name="Garnes J."/>
            <person name="Gnirke A."/>
            <person name="Hawes A."/>
            <person name="Hernandez J."/>
            <person name="Hines S."/>
            <person name="Holder M."/>
            <person name="Hume J."/>
            <person name="Jhangiani S.N."/>
            <person name="Joshi V."/>
            <person name="Khan Z.M."/>
            <person name="Jackson L."/>
            <person name="Kovar C."/>
            <person name="Kowis A."/>
            <person name="Lee S."/>
            <person name="Lewis L.R."/>
            <person name="Margolis J."/>
            <person name="Morgan M."/>
            <person name="Nazareth L.V."/>
            <person name="Nguyen N."/>
            <person name="Okwuonu G."/>
            <person name="Parker D."/>
            <person name="Richards S."/>
            <person name="Ruiz S.J."/>
            <person name="Santibanez J."/>
            <person name="Savard J."/>
            <person name="Scherer S.E."/>
            <person name="Schneider B."/>
            <person name="Sodergren E."/>
            <person name="Tautz D."/>
            <person name="Vattahil S."/>
            <person name="Villasana D."/>
            <person name="White C.S."/>
            <person name="Wright R."/>
            <person name="Park Y."/>
            <person name="Beeman R.W."/>
            <person name="Lord J."/>
            <person name="Oppert B."/>
            <person name="Lorenzen M."/>
            <person name="Brown S."/>
            <person name="Wang L."/>
            <person name="Savard J."/>
            <person name="Tautz D."/>
            <person name="Richards S."/>
            <person name="Weinstock G."/>
            <person name="Gibbs R.A."/>
            <person name="Liu Y."/>
            <person name="Worley K."/>
            <person name="Weinstock G."/>
            <person name="Elsik C.G."/>
            <person name="Reese J.T."/>
            <person name="Elhaik E."/>
            <person name="Landan G."/>
            <person name="Graur D."/>
            <person name="Arensburger P."/>
            <person name="Atkinson P."/>
            <person name="Beeman R.W."/>
            <person name="Beidler J."/>
            <person name="Brown S.J."/>
            <person name="Demuth J.P."/>
            <person name="Drury D.W."/>
            <person name="Du Y.Z."/>
            <person name="Fujiwara H."/>
            <person name="Lorenzen M."/>
            <person name="Maselli V."/>
            <person name="Osanai M."/>
            <person name="Park Y."/>
            <person name="Robertson H.M."/>
            <person name="Tu Z."/>
            <person name="Wang J.J."/>
            <person name="Wang S."/>
            <person name="Richards S."/>
            <person name="Song H."/>
            <person name="Zhang L."/>
            <person name="Sodergren E."/>
            <person name="Werner D."/>
            <person name="Stanke M."/>
            <person name="Morgenstern B."/>
            <person name="Solovyev V."/>
            <person name="Kosarev P."/>
            <person name="Brown G."/>
            <person name="Chen H.C."/>
            <person name="Ermolaeva O."/>
            <person name="Hlavina W."/>
            <person name="Kapustin Y."/>
            <person name="Kiryutin B."/>
            <person name="Kitts P."/>
            <person name="Maglott D."/>
            <person name="Pruitt K."/>
            <person name="Sapojnikov V."/>
            <person name="Souvorov A."/>
            <person name="Mackey A.J."/>
            <person name="Waterhouse R.M."/>
            <person name="Wyder S."/>
            <person name="Zdobnov E.M."/>
            <person name="Zdobnov E.M."/>
            <person name="Wyder S."/>
            <person name="Kriventseva E.V."/>
            <person name="Kadowaki T."/>
            <person name="Bork P."/>
            <person name="Aranda M."/>
            <person name="Bao R."/>
            <person name="Beermann A."/>
            <person name="Berns N."/>
            <person name="Bolognesi R."/>
            <person name="Bonneton F."/>
            <person name="Bopp D."/>
            <person name="Brown S.J."/>
            <person name="Bucher G."/>
            <person name="Butts T."/>
            <person name="Chaumot A."/>
            <person name="Denell R.E."/>
            <person name="Ferrier D.E."/>
            <person name="Friedrich M."/>
            <person name="Gordon C.M."/>
            <person name="Jindra M."/>
            <person name="Klingler M."/>
            <person name="Lan Q."/>
            <person name="Lattorff H.M."/>
            <person name="Laudet V."/>
            <person name="von Levetsow C."/>
            <person name="Liu Z."/>
            <person name="Lutz R."/>
            <person name="Lynch J.A."/>
            <person name="da Fonseca R.N."/>
            <person name="Posnien N."/>
            <person name="Reuter R."/>
            <person name="Roth S."/>
            <person name="Savard J."/>
            <person name="Schinko J.B."/>
            <person name="Schmitt C."/>
            <person name="Schoppmeier M."/>
            <person name="Schroder R."/>
            <person name="Shippy T.D."/>
            <person name="Simonnet F."/>
            <person name="Marques-Souza H."/>
            <person name="Tautz D."/>
            <person name="Tomoyasu Y."/>
            <person name="Trauner J."/>
            <person name="Van der Zee M."/>
            <person name="Vervoort M."/>
            <person name="Wittkopp N."/>
            <person name="Wimmer E.A."/>
            <person name="Yang X."/>
            <person name="Jones A.K."/>
            <person name="Sattelle D.B."/>
            <person name="Ebert P.R."/>
            <person name="Nelson D."/>
            <person name="Scott J.G."/>
            <person name="Beeman R.W."/>
            <person name="Muthukrishnan S."/>
            <person name="Kramer K.J."/>
            <person name="Arakane Y."/>
            <person name="Beeman R.W."/>
            <person name="Zhu Q."/>
            <person name="Hogenkamp D."/>
            <person name="Dixit R."/>
            <person name="Oppert B."/>
            <person name="Jiang H."/>
            <person name="Zou Z."/>
            <person name="Marshall J."/>
            <person name="Elpidina E."/>
            <person name="Vinokurov K."/>
            <person name="Oppert C."/>
            <person name="Zou Z."/>
            <person name="Evans J."/>
            <person name="Lu Z."/>
            <person name="Zhao P."/>
            <person name="Sumathipala N."/>
            <person name="Altincicek B."/>
            <person name="Vilcinskas A."/>
            <person name="Williams M."/>
            <person name="Hultmark D."/>
            <person name="Hetru C."/>
            <person name="Jiang H."/>
            <person name="Grimmelikhuijzen C.J."/>
            <person name="Hauser F."/>
            <person name="Cazzamali G."/>
            <person name="Williamson M."/>
            <person name="Park Y."/>
            <person name="Li B."/>
            <person name="Tanaka Y."/>
            <person name="Predel R."/>
            <person name="Neupert S."/>
            <person name="Schachtner J."/>
            <person name="Verleyen P."/>
            <person name="Raible F."/>
            <person name="Bork P."/>
            <person name="Friedrich M."/>
            <person name="Walden K.K."/>
            <person name="Robertson H.M."/>
            <person name="Angeli S."/>
            <person name="Foret S."/>
            <person name="Bucher G."/>
            <person name="Schuetz S."/>
            <person name="Maleszka R."/>
            <person name="Wimmer E.A."/>
            <person name="Beeman R.W."/>
            <person name="Lorenzen M."/>
            <person name="Tomoyasu Y."/>
            <person name="Miller S.C."/>
            <person name="Grossmann D."/>
            <person name="Bucher G."/>
        </authorList>
    </citation>
    <scope>NUCLEOTIDE SEQUENCE [LARGE SCALE GENOMIC DNA]</scope>
    <source>
        <strain evidence="2 3">Georgia GA2</strain>
    </source>
</reference>
<accession>A0A139WHS2</accession>
<protein>
    <submittedName>
        <fullName evidence="2">Uncharacterized protein</fullName>
    </submittedName>
</protein>
<feature type="chain" id="PRO_5007299946" evidence="1">
    <location>
        <begin position="21"/>
        <end position="34"/>
    </location>
</feature>
<sequence>MSFVTKALLVIMVLISLTVGEVYKPPPGHHKGRK</sequence>
<dbReference type="Proteomes" id="UP000007266">
    <property type="component" value="Linkage group 5"/>
</dbReference>
<reference evidence="2 3" key="2">
    <citation type="journal article" date="2010" name="Nucleic Acids Res.">
        <title>BeetleBase in 2010: revisions to provide comprehensive genomic information for Tribolium castaneum.</title>
        <authorList>
            <person name="Kim H.S."/>
            <person name="Murphy T."/>
            <person name="Xia J."/>
            <person name="Caragea D."/>
            <person name="Park Y."/>
            <person name="Beeman R.W."/>
            <person name="Lorenzen M.D."/>
            <person name="Butcher S."/>
            <person name="Manak J.R."/>
            <person name="Brown S.J."/>
        </authorList>
    </citation>
    <scope>GENOME REANNOTATION</scope>
    <source>
        <strain evidence="2 3">Georgia GA2</strain>
    </source>
</reference>
<name>A0A139WHS2_TRICA</name>
<evidence type="ECO:0000313" key="2">
    <source>
        <dbReference type="EMBL" id="KYB27512.1"/>
    </source>
</evidence>
<gene>
    <name evidence="2" type="primary">AUGUSTUS-3.0.2_33013</name>
    <name evidence="2" type="ORF">TcasGA2_TC033013</name>
</gene>
<evidence type="ECO:0000313" key="3">
    <source>
        <dbReference type="Proteomes" id="UP000007266"/>
    </source>
</evidence>
<dbReference type="EMBL" id="KQ971342">
    <property type="protein sequence ID" value="KYB27512.1"/>
    <property type="molecule type" value="Genomic_DNA"/>
</dbReference>
<proteinExistence type="predicted"/>
<keyword evidence="3" id="KW-1185">Reference proteome</keyword>